<keyword evidence="5" id="KW-0175">Coiled coil</keyword>
<feature type="region of interest" description="Disordered" evidence="7">
    <location>
        <begin position="1021"/>
        <end position="1043"/>
    </location>
</feature>
<feature type="region of interest" description="Disordered" evidence="7">
    <location>
        <begin position="260"/>
        <end position="317"/>
    </location>
</feature>
<feature type="compositionally biased region" description="Basic and acidic residues" evidence="7">
    <location>
        <begin position="862"/>
        <end position="877"/>
    </location>
</feature>
<comment type="subcellular location">
    <subcellularLocation>
        <location evidence="2">Cytoplasm</location>
    </subcellularLocation>
    <subcellularLocation>
        <location evidence="1">Nucleus</location>
    </subcellularLocation>
</comment>
<feature type="region of interest" description="Disordered" evidence="7">
    <location>
        <begin position="689"/>
        <end position="897"/>
    </location>
</feature>
<dbReference type="FunFam" id="2.30.310.10:FF:000001">
    <property type="entry name" value="Nuclear export mediator factor Nemf"/>
    <property type="match status" value="1"/>
</dbReference>
<dbReference type="InterPro" id="IPR051608">
    <property type="entry name" value="RQC_Subunit_NEMF"/>
</dbReference>
<dbReference type="PANTHER" id="PTHR15239">
    <property type="entry name" value="NUCLEAR EXPORT MEDIATOR FACTOR NEMF"/>
    <property type="match status" value="1"/>
</dbReference>
<proteinExistence type="inferred from homology"/>
<dbReference type="Pfam" id="PF05670">
    <property type="entry name" value="NFACT-R_1"/>
    <property type="match status" value="1"/>
</dbReference>
<dbReference type="GO" id="GO:0005737">
    <property type="term" value="C:cytoplasm"/>
    <property type="evidence" value="ECO:0007669"/>
    <property type="project" value="UniProtKB-SubCell"/>
</dbReference>
<evidence type="ECO:0000259" key="8">
    <source>
        <dbReference type="Pfam" id="PF05670"/>
    </source>
</evidence>
<name>L8H219_ACACF</name>
<protein>
    <submittedName>
        <fullName evidence="9">Isoform 2 of serologically defined colon cancer antigen 1 family protein</fullName>
    </submittedName>
</protein>
<evidence type="ECO:0000256" key="1">
    <source>
        <dbReference type="ARBA" id="ARBA00004123"/>
    </source>
</evidence>
<dbReference type="KEGG" id="acan:ACA1_151100"/>
<feature type="compositionally biased region" description="Basic residues" evidence="7">
    <location>
        <begin position="1029"/>
        <end position="1043"/>
    </location>
</feature>
<evidence type="ECO:0000313" key="10">
    <source>
        <dbReference type="Proteomes" id="UP000011083"/>
    </source>
</evidence>
<dbReference type="OrthoDB" id="207084at2759"/>
<reference evidence="9 10" key="1">
    <citation type="journal article" date="2013" name="Genome Biol.">
        <title>Genome of Acanthamoeba castellanii highlights extensive lateral gene transfer and early evolution of tyrosine kinase signaling.</title>
        <authorList>
            <person name="Clarke M."/>
            <person name="Lohan A.J."/>
            <person name="Liu B."/>
            <person name="Lagkouvardos I."/>
            <person name="Roy S."/>
            <person name="Zafar N."/>
            <person name="Bertelli C."/>
            <person name="Schilde C."/>
            <person name="Kianianmomeni A."/>
            <person name="Burglin T.R."/>
            <person name="Frech C."/>
            <person name="Turcotte B."/>
            <person name="Kopec K.O."/>
            <person name="Synnott J.M."/>
            <person name="Choo C."/>
            <person name="Paponov I."/>
            <person name="Finkler A."/>
            <person name="Soon Heng Tan C."/>
            <person name="Hutchins A.P."/>
            <person name="Weinmeier T."/>
            <person name="Rattei T."/>
            <person name="Chu J.S."/>
            <person name="Gimenez G."/>
            <person name="Irimia M."/>
            <person name="Rigden D.J."/>
            <person name="Fitzpatrick D.A."/>
            <person name="Lorenzo-Morales J."/>
            <person name="Bateman A."/>
            <person name="Chiu C.H."/>
            <person name="Tang P."/>
            <person name="Hegemann P."/>
            <person name="Fromm H."/>
            <person name="Raoult D."/>
            <person name="Greub G."/>
            <person name="Miranda-Saavedra D."/>
            <person name="Chen N."/>
            <person name="Nash P."/>
            <person name="Ginger M.L."/>
            <person name="Horn M."/>
            <person name="Schaap P."/>
            <person name="Caler L."/>
            <person name="Loftus B."/>
        </authorList>
    </citation>
    <scope>NUCLEOTIDE SEQUENCE [LARGE SCALE GENOMIC DNA]</scope>
    <source>
        <strain evidence="9 10">Neff</strain>
    </source>
</reference>
<organism evidence="9 10">
    <name type="scientific">Acanthamoeba castellanii (strain ATCC 30010 / Neff)</name>
    <dbReference type="NCBI Taxonomy" id="1257118"/>
    <lineage>
        <taxon>Eukaryota</taxon>
        <taxon>Amoebozoa</taxon>
        <taxon>Discosea</taxon>
        <taxon>Longamoebia</taxon>
        <taxon>Centramoebida</taxon>
        <taxon>Acanthamoebidae</taxon>
        <taxon>Acanthamoeba</taxon>
    </lineage>
</organism>
<accession>L8H219</accession>
<evidence type="ECO:0000313" key="9">
    <source>
        <dbReference type="EMBL" id="ELR18808.1"/>
    </source>
</evidence>
<feature type="compositionally biased region" description="Low complexity" evidence="7">
    <location>
        <begin position="783"/>
        <end position="792"/>
    </location>
</feature>
<dbReference type="OMA" id="CEAGAWC"/>
<feature type="compositionally biased region" description="Basic residues" evidence="7">
    <location>
        <begin position="830"/>
        <end position="841"/>
    </location>
</feature>
<dbReference type="GO" id="GO:1990112">
    <property type="term" value="C:RQC complex"/>
    <property type="evidence" value="ECO:0007669"/>
    <property type="project" value="TreeGrafter"/>
</dbReference>
<dbReference type="GO" id="GO:0072344">
    <property type="term" value="P:rescue of stalled ribosome"/>
    <property type="evidence" value="ECO:0007669"/>
    <property type="project" value="TreeGrafter"/>
</dbReference>
<dbReference type="Gene3D" id="2.30.310.10">
    <property type="entry name" value="ibrinogen binding protein from staphylococcus aureus domain"/>
    <property type="match status" value="1"/>
</dbReference>
<dbReference type="InterPro" id="IPR008532">
    <property type="entry name" value="NFACT_RNA-bd"/>
</dbReference>
<dbReference type="Proteomes" id="UP000011083">
    <property type="component" value="Unassembled WGS sequence"/>
</dbReference>
<keyword evidence="10" id="KW-1185">Reference proteome</keyword>
<evidence type="ECO:0000256" key="6">
    <source>
        <dbReference type="ARBA" id="ARBA00023242"/>
    </source>
</evidence>
<feature type="region of interest" description="Disordered" evidence="7">
    <location>
        <begin position="917"/>
        <end position="994"/>
    </location>
</feature>
<keyword evidence="4" id="KW-0963">Cytoplasm</keyword>
<dbReference type="VEuPathDB" id="AmoebaDB:ACA1_151100"/>
<feature type="compositionally biased region" description="Basic residues" evidence="7">
    <location>
        <begin position="917"/>
        <end position="931"/>
    </location>
</feature>
<feature type="compositionally biased region" description="Basic and acidic residues" evidence="7">
    <location>
        <begin position="756"/>
        <end position="770"/>
    </location>
</feature>
<feature type="compositionally biased region" description="Acidic residues" evidence="7">
    <location>
        <begin position="799"/>
        <end position="811"/>
    </location>
</feature>
<dbReference type="GeneID" id="14919604"/>
<dbReference type="GO" id="GO:0043023">
    <property type="term" value="F:ribosomal large subunit binding"/>
    <property type="evidence" value="ECO:0007669"/>
    <property type="project" value="TreeGrafter"/>
</dbReference>
<dbReference type="AlphaFoldDB" id="L8H219"/>
<evidence type="ECO:0000256" key="7">
    <source>
        <dbReference type="SAM" id="MobiDB-lite"/>
    </source>
</evidence>
<evidence type="ECO:0000256" key="5">
    <source>
        <dbReference type="ARBA" id="ARBA00023054"/>
    </source>
</evidence>
<dbReference type="STRING" id="1257118.L8H219"/>
<dbReference type="EMBL" id="KB007942">
    <property type="protein sequence ID" value="ELR18808.1"/>
    <property type="molecule type" value="Genomic_DNA"/>
</dbReference>
<dbReference type="GO" id="GO:0005634">
    <property type="term" value="C:nucleus"/>
    <property type="evidence" value="ECO:0007669"/>
    <property type="project" value="UniProtKB-SubCell"/>
</dbReference>
<sequence length="1138" mass="128423">MKRFTSLDISAITRELREKVVGLRIANVYDLGKKTYQLKLAKPDHKQYLVFESGVRLHTTKFQRERQTVPSVFCLKLRRYLRTKRIEDVRQLGIDRVIDITIGSGEAQHHLIIELYASGNIILVDKNYAIETLIRSYKTGEGTDDEVSVAVGTRYPVDKARQLVPTTVDRLREVLHSVPEEQRAKEAVKDVLNRHLDLGPTLFEHCLLCADLKPHAKVSEYDEAKTEALHRAIQHAESLYSDPTLKGYIVLKDAKPDAAPAASAKALQGKGKDKETQPQPPPQQQQQQQEGRAEEEAQSPVVPATPAPQDAAKPDGEEDYDSRLFMMFVPYVYKQFEGRPRLEFPSFDEAVDIFFSKAQEQQVEVKKEQQEKTVKKDHETRIAALTKAEEECIKKAHLIETNVSDVDAAIKVTCSELARGMDWAQLTRVVKEAKKAGDPIANLIHSLDFANNRITLLLVDPLEAAADASGAMQKVEVDIGQTAYANAQEFYAEAKRRAHKHAKTVASSQMAVKAAEKKARREIKDVGVKAAIQKVRKAYWFEKFHWFISSENYVVISGRDAQQNELIVKRYLRKGDAYVHADLHGAATCVVKNPHPDKPIPALTLAEAGSMTIPTSAWWVHPEQVSKTAPSGEYLVTGSFMIRGKKNFLPPSQLVMGFAYMFKVDPTSVANHVNERAVRTLVELSELEGAGRGDAERSAVGGSDDEDQDDGDVEAVEGGARGHAGKYRVQVLMDTPDDDDADAGSGSGKPQQPRPPQKEREKRARMSAAEKRRKKKLEKRGESAAAAPAGEEPSPDHHEEEDDEEDDEEEVQQQQQQPKTKGPTQPKLLRGQKGKMKKMKKKYAEQDEEERDLRMRLLQSEGLKKKEEQRLKDLELQKKRKGKGRGQAGRGGLPHQQQQQLLAWWWVAAWRRRLATGAGARRRKRGTRRARALLGWRAPRRRSSRPSESGGRRSGTRRRRRPKRSGRSWRRRTSSPSTSPSSPKSTPSPACRWPKTRCCSRCPCARPTRWCRTTSTRSSSCRARSSGARQRRRPCPTSCRSRRPRTASATCSRRWRTRRSCCSSLATCASPPADSSRRPRAARRRAARRNDHEIVFVTYHLRRQLQQQSLFAVARAAGWNWRRVCGAPPVQCPRKWRA</sequence>
<evidence type="ECO:0000256" key="2">
    <source>
        <dbReference type="ARBA" id="ARBA00004496"/>
    </source>
</evidence>
<dbReference type="PANTHER" id="PTHR15239:SF6">
    <property type="entry name" value="RIBOSOME QUALITY CONTROL COMPLEX SUBUNIT NEMF"/>
    <property type="match status" value="1"/>
</dbReference>
<keyword evidence="6" id="KW-0539">Nucleus</keyword>
<evidence type="ECO:0000256" key="3">
    <source>
        <dbReference type="ARBA" id="ARBA00008318"/>
    </source>
</evidence>
<dbReference type="RefSeq" id="XP_004340864.1">
    <property type="nucleotide sequence ID" value="XM_004340816.1"/>
</dbReference>
<dbReference type="Pfam" id="PF05833">
    <property type="entry name" value="NFACT_N"/>
    <property type="match status" value="1"/>
</dbReference>
<feature type="compositionally biased region" description="Acidic residues" evidence="7">
    <location>
        <begin position="703"/>
        <end position="715"/>
    </location>
</feature>
<evidence type="ECO:0000256" key="4">
    <source>
        <dbReference type="ARBA" id="ARBA00022490"/>
    </source>
</evidence>
<dbReference type="GO" id="GO:1990116">
    <property type="term" value="P:ribosome-associated ubiquitin-dependent protein catabolic process"/>
    <property type="evidence" value="ECO:0007669"/>
    <property type="project" value="TreeGrafter"/>
</dbReference>
<feature type="compositionally biased region" description="Basic residues" evidence="7">
    <location>
        <begin position="954"/>
        <end position="973"/>
    </location>
</feature>
<feature type="domain" description="NFACT RNA-binding" evidence="8">
    <location>
        <begin position="543"/>
        <end position="644"/>
    </location>
</feature>
<dbReference type="GO" id="GO:0000049">
    <property type="term" value="F:tRNA binding"/>
    <property type="evidence" value="ECO:0007669"/>
    <property type="project" value="TreeGrafter"/>
</dbReference>
<gene>
    <name evidence="9" type="ORF">ACA1_151100</name>
</gene>
<feature type="compositionally biased region" description="Low complexity" evidence="7">
    <location>
        <begin position="974"/>
        <end position="989"/>
    </location>
</feature>
<comment type="similarity">
    <text evidence="3">Belongs to the NEMF family.</text>
</comment>